<proteinExistence type="predicted"/>
<keyword evidence="2" id="KW-1185">Reference proteome</keyword>
<evidence type="ECO:0000313" key="1">
    <source>
        <dbReference type="EMBL" id="PKU44523.1"/>
    </source>
</evidence>
<name>A0A2I0UET1_LIMLA</name>
<keyword evidence="1" id="KW-0548">Nucleotidyltransferase</keyword>
<organism evidence="1 2">
    <name type="scientific">Limosa lapponica baueri</name>
    <dbReference type="NCBI Taxonomy" id="1758121"/>
    <lineage>
        <taxon>Eukaryota</taxon>
        <taxon>Metazoa</taxon>
        <taxon>Chordata</taxon>
        <taxon>Craniata</taxon>
        <taxon>Vertebrata</taxon>
        <taxon>Euteleostomi</taxon>
        <taxon>Archelosauria</taxon>
        <taxon>Archosauria</taxon>
        <taxon>Dinosauria</taxon>
        <taxon>Saurischia</taxon>
        <taxon>Theropoda</taxon>
        <taxon>Coelurosauria</taxon>
        <taxon>Aves</taxon>
        <taxon>Neognathae</taxon>
        <taxon>Neoaves</taxon>
        <taxon>Charadriiformes</taxon>
        <taxon>Scolopacidae</taxon>
        <taxon>Limosa</taxon>
    </lineage>
</organism>
<keyword evidence="1" id="KW-0695">RNA-directed DNA polymerase</keyword>
<dbReference type="AlphaFoldDB" id="A0A2I0UET1"/>
<evidence type="ECO:0000313" key="2">
    <source>
        <dbReference type="Proteomes" id="UP000233556"/>
    </source>
</evidence>
<protein>
    <submittedName>
        <fullName evidence="1">Rna-directed dna polymerase from mobile element jockey-like</fullName>
    </submittedName>
</protein>
<dbReference type="Proteomes" id="UP000233556">
    <property type="component" value="Unassembled WGS sequence"/>
</dbReference>
<reference evidence="2" key="2">
    <citation type="submission" date="2017-12" db="EMBL/GenBank/DDBJ databases">
        <title>Genome sequence of the Bar-tailed Godwit (Limosa lapponica baueri).</title>
        <authorList>
            <person name="Lima N.C.B."/>
            <person name="Parody-Merino A.M."/>
            <person name="Battley P.F."/>
            <person name="Fidler A.E."/>
            <person name="Prosdocimi F."/>
        </authorList>
    </citation>
    <scope>NUCLEOTIDE SEQUENCE [LARGE SCALE GENOMIC DNA]</scope>
</reference>
<accession>A0A2I0UET1</accession>
<dbReference type="EMBL" id="KZ505821">
    <property type="protein sequence ID" value="PKU44523.1"/>
    <property type="molecule type" value="Genomic_DNA"/>
</dbReference>
<reference evidence="2" key="1">
    <citation type="submission" date="2017-11" db="EMBL/GenBank/DDBJ databases">
        <authorList>
            <person name="Lima N.C."/>
            <person name="Parody-Merino A.M."/>
            <person name="Battley P.F."/>
            <person name="Fidler A.E."/>
            <person name="Prosdocimi F."/>
        </authorList>
    </citation>
    <scope>NUCLEOTIDE SEQUENCE [LARGE SCALE GENOMIC DNA]</scope>
</reference>
<keyword evidence="1" id="KW-0808">Transferase</keyword>
<dbReference type="GO" id="GO:0003964">
    <property type="term" value="F:RNA-directed DNA polymerase activity"/>
    <property type="evidence" value="ECO:0007669"/>
    <property type="project" value="UniProtKB-KW"/>
</dbReference>
<sequence>MQQRRTIPCALRSFQPRVMFYRQKENLTGIPFNIFISDLDHGAEYTLSKSADDIELGGMPGTPEACAAIQRDLKRLEKGADRNLMQFNKEKYKVLHLRRNETLAPLWGHPAGKQLGRKGPWGSGGHEVEHEAAVCPCGKEG</sequence>
<gene>
    <name evidence="1" type="ORF">llap_5174</name>
</gene>
<dbReference type="OrthoDB" id="9400817at2759"/>